<keyword evidence="1" id="KW-0614">Plasmid</keyword>
<sequence>MTKKKQVNILGMHDVLTLLGHTQLWLREIPSGARFLVTWEGRILACYDFDRSTWRLRKDADLADDVPHGNQPGGTGLTALPRDMAFTLALRGY</sequence>
<dbReference type="EMBL" id="CP034710">
    <property type="protein sequence ID" value="AZT39651.1"/>
    <property type="molecule type" value="Genomic_DNA"/>
</dbReference>
<proteinExistence type="predicted"/>
<dbReference type="EMBL" id="CP034699">
    <property type="protein sequence ID" value="AZT44453.1"/>
    <property type="molecule type" value="Genomic_DNA"/>
</dbReference>
<name>A0A3Q9MLL2_SALET</name>
<dbReference type="RefSeq" id="WP_168445696.1">
    <property type="nucleotide sequence ID" value="NZ_CP034699.1"/>
</dbReference>
<reference evidence="1" key="1">
    <citation type="submission" date="2018-12" db="EMBL/GenBank/DDBJ databases">
        <title>Complete genome sequences of twenty non-typhoidal Salmonella isolates from Rwanda.</title>
        <authorList>
            <person name="Byukusenge M."/>
            <person name="Li L."/>
            <person name="Subhashinie K."/>
            <person name="Nzayirambaho M."/>
            <person name="Kuchipudi S.V."/>
            <person name="Jayarao B.M."/>
        </authorList>
    </citation>
    <scope>NUCLEOTIDE SEQUENCE</scope>
    <source>
        <strain evidence="1">RSE21</strain>
        <strain evidence="2">RSE40</strain>
        <plasmid evidence="1">pRSE21</plasmid>
        <plasmid evidence="2">pRSE40</plasmid>
    </source>
</reference>
<geneLocation type="plasmid" evidence="2">
    <name>pRSE40</name>
</geneLocation>
<dbReference type="AlphaFoldDB" id="A0A3Q9MLL2"/>
<evidence type="ECO:0000313" key="1">
    <source>
        <dbReference type="EMBL" id="AZT39651.1"/>
    </source>
</evidence>
<organism evidence="1">
    <name type="scientific">Salmonella enterica subsp. enterica serovar Karamoja</name>
    <dbReference type="NCBI Taxonomy" id="2500153"/>
    <lineage>
        <taxon>Bacteria</taxon>
        <taxon>Pseudomonadati</taxon>
        <taxon>Pseudomonadota</taxon>
        <taxon>Gammaproteobacteria</taxon>
        <taxon>Enterobacterales</taxon>
        <taxon>Enterobacteriaceae</taxon>
        <taxon>Salmonella</taxon>
    </lineage>
</organism>
<gene>
    <name evidence="2" type="ORF">EL007_24700</name>
    <name evidence="1" type="ORF">ELZ88_24250</name>
</gene>
<protein>
    <submittedName>
        <fullName evidence="1">Uncharacterized protein</fullName>
    </submittedName>
</protein>
<geneLocation type="plasmid" evidence="1">
    <name>pRSE21</name>
</geneLocation>
<evidence type="ECO:0000313" key="2">
    <source>
        <dbReference type="EMBL" id="AZT44453.1"/>
    </source>
</evidence>
<accession>A0A3Q9MLL2</accession>